<evidence type="ECO:0000256" key="5">
    <source>
        <dbReference type="SAM" id="Phobius"/>
    </source>
</evidence>
<accession>A0A1J5HMU8</accession>
<dbReference type="SMART" id="SM00855">
    <property type="entry name" value="PGAM"/>
    <property type="match status" value="1"/>
</dbReference>
<dbReference type="InterPro" id="IPR050275">
    <property type="entry name" value="PGM_Phosphatase"/>
</dbReference>
<organism evidence="6 7">
    <name type="scientific">Candidatus Roizmanbacteria bacterium CG2_30_33_16</name>
    <dbReference type="NCBI Taxonomy" id="1805340"/>
    <lineage>
        <taxon>Bacteria</taxon>
        <taxon>Candidatus Roizmaniibacteriota</taxon>
    </lineage>
</organism>
<feature type="transmembrane region" description="Helical" evidence="5">
    <location>
        <begin position="150"/>
        <end position="171"/>
    </location>
</feature>
<dbReference type="SUPFAM" id="SSF53254">
    <property type="entry name" value="Phosphoglycerate mutase-like"/>
    <property type="match status" value="1"/>
</dbReference>
<reference evidence="6 7" key="1">
    <citation type="journal article" date="2016" name="Environ. Microbiol.">
        <title>Genomic resolution of a cold subsurface aquifer community provides metabolic insights for novel microbes adapted to high CO concentrations.</title>
        <authorList>
            <person name="Probst A.J."/>
            <person name="Castelle C.J."/>
            <person name="Singh A."/>
            <person name="Brown C.T."/>
            <person name="Anantharaman K."/>
            <person name="Sharon I."/>
            <person name="Hug L.A."/>
            <person name="Burstein D."/>
            <person name="Emerson J.B."/>
            <person name="Thomas B.C."/>
            <person name="Banfield J.F."/>
        </authorList>
    </citation>
    <scope>NUCLEOTIDE SEQUENCE [LARGE SCALE GENOMIC DNA]</scope>
    <source>
        <strain evidence="6">CG2_30_33_16</strain>
    </source>
</reference>
<dbReference type="CDD" id="cd07067">
    <property type="entry name" value="HP_PGM_like"/>
    <property type="match status" value="1"/>
</dbReference>
<feature type="binding site" evidence="4">
    <location>
        <begin position="9"/>
        <end position="16"/>
    </location>
    <ligand>
        <name>substrate</name>
    </ligand>
</feature>
<dbReference type="EMBL" id="MNZM01000012">
    <property type="protein sequence ID" value="OIP86449.1"/>
    <property type="molecule type" value="Genomic_DNA"/>
</dbReference>
<keyword evidence="5" id="KW-1133">Transmembrane helix</keyword>
<dbReference type="PANTHER" id="PTHR48100">
    <property type="entry name" value="BROAD-SPECIFICITY PHOSPHATASE YOR283W-RELATED"/>
    <property type="match status" value="1"/>
</dbReference>
<keyword evidence="5" id="KW-0472">Membrane</keyword>
<comment type="caution">
    <text evidence="6">The sequence shown here is derived from an EMBL/GenBank/DDBJ whole genome shotgun (WGS) entry which is preliminary data.</text>
</comment>
<dbReference type="InterPro" id="IPR029033">
    <property type="entry name" value="His_PPase_superfam"/>
</dbReference>
<dbReference type="InterPro" id="IPR001345">
    <property type="entry name" value="PG/BPGM_mutase_AS"/>
</dbReference>
<evidence type="ECO:0000256" key="2">
    <source>
        <dbReference type="ARBA" id="ARBA00023235"/>
    </source>
</evidence>
<feature type="active site" description="Proton donor/acceptor" evidence="3">
    <location>
        <position position="82"/>
    </location>
</feature>
<name>A0A1J5HMU8_9BACT</name>
<evidence type="ECO:0000313" key="6">
    <source>
        <dbReference type="EMBL" id="OIP86449.1"/>
    </source>
</evidence>
<dbReference type="Gene3D" id="3.40.50.1240">
    <property type="entry name" value="Phosphoglycerate mutase-like"/>
    <property type="match status" value="1"/>
</dbReference>
<keyword evidence="2" id="KW-0413">Isomerase</keyword>
<dbReference type="InterPro" id="IPR013078">
    <property type="entry name" value="His_Pase_superF_clade-1"/>
</dbReference>
<dbReference type="PROSITE" id="PS00175">
    <property type="entry name" value="PG_MUTASE"/>
    <property type="match status" value="1"/>
</dbReference>
<proteinExistence type="predicted"/>
<dbReference type="PANTHER" id="PTHR48100:SF1">
    <property type="entry name" value="HISTIDINE PHOSPHATASE FAMILY PROTEIN-RELATED"/>
    <property type="match status" value="1"/>
</dbReference>
<gene>
    <name evidence="6" type="ORF">AUK04_00540</name>
</gene>
<feature type="active site" description="Tele-phosphohistidine intermediate" evidence="3">
    <location>
        <position position="10"/>
    </location>
</feature>
<sequence length="206" mass="23439">MTTTIYIVRHGESEGNINGDIYGGDPPLTQIGIEQAEALAEFLLSKPIDIIYSSHLKRAYQTAQKIADRKKLKVNITKELRERFFGKLEGKKITQALKTYPEKYKEFPKLTAKEQLTWKIVEDMETLEEVYKRTIAFLNKISKIHKGQSVLFVTHAHLMLSLLTSLGFATLNQLPYGSIKNTGYIKIKSNSYNHKIAEVFGITKTS</sequence>
<keyword evidence="1" id="KW-0324">Glycolysis</keyword>
<protein>
    <recommendedName>
        <fullName evidence="8">Phosphoglycerate mutase</fullName>
    </recommendedName>
</protein>
<dbReference type="Pfam" id="PF00300">
    <property type="entry name" value="His_Phos_1"/>
    <property type="match status" value="1"/>
</dbReference>
<dbReference type="Proteomes" id="UP000183758">
    <property type="component" value="Unassembled WGS sequence"/>
</dbReference>
<evidence type="ECO:0000256" key="4">
    <source>
        <dbReference type="PIRSR" id="PIRSR613078-2"/>
    </source>
</evidence>
<dbReference type="GO" id="GO:0016791">
    <property type="term" value="F:phosphatase activity"/>
    <property type="evidence" value="ECO:0007669"/>
    <property type="project" value="TreeGrafter"/>
</dbReference>
<evidence type="ECO:0008006" key="8">
    <source>
        <dbReference type="Google" id="ProtNLM"/>
    </source>
</evidence>
<evidence type="ECO:0000256" key="3">
    <source>
        <dbReference type="PIRSR" id="PIRSR613078-1"/>
    </source>
</evidence>
<evidence type="ECO:0000313" key="7">
    <source>
        <dbReference type="Proteomes" id="UP000183758"/>
    </source>
</evidence>
<dbReference type="GO" id="GO:0005737">
    <property type="term" value="C:cytoplasm"/>
    <property type="evidence" value="ECO:0007669"/>
    <property type="project" value="TreeGrafter"/>
</dbReference>
<evidence type="ECO:0000256" key="1">
    <source>
        <dbReference type="ARBA" id="ARBA00023152"/>
    </source>
</evidence>
<keyword evidence="5" id="KW-0812">Transmembrane</keyword>
<dbReference type="AlphaFoldDB" id="A0A1J5HMU8"/>
<feature type="binding site" evidence="4">
    <location>
        <position position="58"/>
    </location>
    <ligand>
        <name>substrate</name>
    </ligand>
</feature>